<organism evidence="3">
    <name type="scientific">Ajellomyces capsulatus (strain H88)</name>
    <name type="common">Darling's disease fungus</name>
    <name type="synonym">Histoplasma capsulatum</name>
    <dbReference type="NCBI Taxonomy" id="544711"/>
    <lineage>
        <taxon>Eukaryota</taxon>
        <taxon>Fungi</taxon>
        <taxon>Dikarya</taxon>
        <taxon>Ascomycota</taxon>
        <taxon>Pezizomycotina</taxon>
        <taxon>Eurotiomycetes</taxon>
        <taxon>Eurotiomycetidae</taxon>
        <taxon>Onygenales</taxon>
        <taxon>Ajellomycetaceae</taxon>
        <taxon>Histoplasma</taxon>
    </lineage>
</organism>
<dbReference type="Proteomes" id="UP000008142">
    <property type="component" value="Unassembled WGS sequence"/>
</dbReference>
<evidence type="ECO:0000313" key="2">
    <source>
        <dbReference type="EMBL" id="EGC46299.1"/>
    </source>
</evidence>
<proteinExistence type="predicted"/>
<gene>
    <name evidence="2" type="ORF">HCEG_05515</name>
</gene>
<dbReference type="HOGENOM" id="CLU_2096152_0_0_1"/>
<protein>
    <submittedName>
        <fullName evidence="2">Predicted protein</fullName>
    </submittedName>
</protein>
<name>F0UHZ5_AJEC8</name>
<evidence type="ECO:0000313" key="3">
    <source>
        <dbReference type="Proteomes" id="UP000008142"/>
    </source>
</evidence>
<dbReference type="AlphaFoldDB" id="F0UHZ5"/>
<feature type="region of interest" description="Disordered" evidence="1">
    <location>
        <begin position="23"/>
        <end position="116"/>
    </location>
</feature>
<sequence length="116" mass="13173">MWCTGMLYSDLLECSSKKWMQVRQSRTRGRQVGGCHGQKQAKARDRAGSPRRNSPDFGDQGFKGCEVEPRLVGTSELQREKKVGARNQLNRLEDDTDRNRADTKTKDPKSNRGSED</sequence>
<evidence type="ECO:0000256" key="1">
    <source>
        <dbReference type="SAM" id="MobiDB-lite"/>
    </source>
</evidence>
<dbReference type="EMBL" id="DS990639">
    <property type="protein sequence ID" value="EGC46299.1"/>
    <property type="molecule type" value="Genomic_DNA"/>
</dbReference>
<reference evidence="3" key="1">
    <citation type="submission" date="2008-07" db="EMBL/GenBank/DDBJ databases">
        <title>Annotation of Ajellomyces capsulatus strain H88.</title>
        <authorList>
            <person name="Champion M."/>
            <person name="Cuomo C."/>
            <person name="Ma L.-J."/>
            <person name="Henn M.R."/>
            <person name="Sil A."/>
            <person name="Goldman B."/>
            <person name="Young S.K."/>
            <person name="Kodira C.D."/>
            <person name="Zeng Q."/>
            <person name="Koehrsen M."/>
            <person name="Alvarado L."/>
            <person name="Berlin A."/>
            <person name="Borenstein D."/>
            <person name="Chen Z."/>
            <person name="Engels R."/>
            <person name="Freedman E."/>
            <person name="Gellesch M."/>
            <person name="Goldberg J."/>
            <person name="Griggs A."/>
            <person name="Gujja S."/>
            <person name="Heiman D."/>
            <person name="Hepburn T."/>
            <person name="Howarth C."/>
            <person name="Jen D."/>
            <person name="Larson L."/>
            <person name="Lewis B."/>
            <person name="Mehta T."/>
            <person name="Park D."/>
            <person name="Pearson M."/>
            <person name="Roberts A."/>
            <person name="Saif S."/>
            <person name="Shea T."/>
            <person name="Shenoy N."/>
            <person name="Sisk P."/>
            <person name="Stolte C."/>
            <person name="Sykes S."/>
            <person name="Walk T."/>
            <person name="White J."/>
            <person name="Yandava C."/>
            <person name="Klein B."/>
            <person name="McEwen J.G."/>
            <person name="Puccia R."/>
            <person name="Goldman G.H."/>
            <person name="Felipe M.S."/>
            <person name="Nino-Vega G."/>
            <person name="San-Blas G."/>
            <person name="Taylor J."/>
            <person name="Mendoza L."/>
            <person name="Galagan J."/>
            <person name="Nusbaum C."/>
            <person name="Birren B."/>
        </authorList>
    </citation>
    <scope>NUCLEOTIDE SEQUENCE [LARGE SCALE GENOMIC DNA]</scope>
    <source>
        <strain evidence="3">H88</strain>
    </source>
</reference>
<feature type="compositionally biased region" description="Basic and acidic residues" evidence="1">
    <location>
        <begin position="91"/>
        <end position="116"/>
    </location>
</feature>
<accession>F0UHZ5</accession>